<evidence type="ECO:0000313" key="1">
    <source>
        <dbReference type="EMBL" id="OYR28204.1"/>
    </source>
</evidence>
<proteinExistence type="predicted"/>
<organism evidence="1 2">
    <name type="scientific">Brucella pseudogrignonensis</name>
    <dbReference type="NCBI Taxonomy" id="419475"/>
    <lineage>
        <taxon>Bacteria</taxon>
        <taxon>Pseudomonadati</taxon>
        <taxon>Pseudomonadota</taxon>
        <taxon>Alphaproteobacteria</taxon>
        <taxon>Hyphomicrobiales</taxon>
        <taxon>Brucellaceae</taxon>
        <taxon>Brucella/Ochrobactrum group</taxon>
        <taxon>Brucella</taxon>
    </lineage>
</organism>
<comment type="caution">
    <text evidence="1">The sequence shown here is derived from an EMBL/GenBank/DDBJ whole genome shotgun (WGS) entry which is preliminary data.</text>
</comment>
<dbReference type="Proteomes" id="UP000216188">
    <property type="component" value="Unassembled WGS sequence"/>
</dbReference>
<dbReference type="AlphaFoldDB" id="A0A256GM28"/>
<dbReference type="EMBL" id="NNRM01000016">
    <property type="protein sequence ID" value="OYR28204.1"/>
    <property type="molecule type" value="Genomic_DNA"/>
</dbReference>
<evidence type="ECO:0000313" key="2">
    <source>
        <dbReference type="Proteomes" id="UP000216188"/>
    </source>
</evidence>
<sequence>MKISPVLVRCPFGHFVGIHLISNTIFSRMGLKIYPPEIEA</sequence>
<name>A0A256GM28_9HYPH</name>
<keyword evidence="2" id="KW-1185">Reference proteome</keyword>
<protein>
    <submittedName>
        <fullName evidence="1">Uncharacterized protein</fullName>
    </submittedName>
</protein>
<gene>
    <name evidence="1" type="ORF">CEV34_1405</name>
</gene>
<accession>A0A256GM28</accession>
<reference evidence="1 2" key="1">
    <citation type="submission" date="2017-07" db="EMBL/GenBank/DDBJ databases">
        <title>Phylogenetic study on the rhizospheric bacterium Ochrobactrum sp. A44.</title>
        <authorList>
            <person name="Krzyzanowska D.M."/>
            <person name="Ossowicki A."/>
            <person name="Rajewska M."/>
            <person name="Maciag T."/>
            <person name="Kaczynski Z."/>
            <person name="Czerwicka M."/>
            <person name="Jafra S."/>
        </authorList>
    </citation>
    <scope>NUCLEOTIDE SEQUENCE [LARGE SCALE GENOMIC DNA]</scope>
    <source>
        <strain evidence="1 2">CCUG 30717</strain>
    </source>
</reference>